<feature type="transmembrane region" description="Helical" evidence="1">
    <location>
        <begin position="59"/>
        <end position="80"/>
    </location>
</feature>
<evidence type="ECO:0000313" key="4">
    <source>
        <dbReference type="Proteomes" id="UP000198711"/>
    </source>
</evidence>
<feature type="transmembrane region" description="Helical" evidence="1">
    <location>
        <begin position="143"/>
        <end position="160"/>
    </location>
</feature>
<organism evidence="3 4">
    <name type="scientific">Hydrobacter penzbergensis</name>
    <dbReference type="NCBI Taxonomy" id="1235997"/>
    <lineage>
        <taxon>Bacteria</taxon>
        <taxon>Pseudomonadati</taxon>
        <taxon>Bacteroidota</taxon>
        <taxon>Chitinophagia</taxon>
        <taxon>Chitinophagales</taxon>
        <taxon>Chitinophagaceae</taxon>
        <taxon>Hydrobacter</taxon>
    </lineage>
</organism>
<keyword evidence="1" id="KW-0812">Transmembrane</keyword>
<name>A0A8X8ICP3_9BACT</name>
<keyword evidence="4" id="KW-1185">Reference proteome</keyword>
<feature type="transmembrane region" description="Helical" evidence="1">
    <location>
        <begin position="275"/>
        <end position="293"/>
    </location>
</feature>
<protein>
    <submittedName>
        <fullName evidence="3">Uncharacterized membrane protein</fullName>
    </submittedName>
</protein>
<keyword evidence="1" id="KW-1133">Transmembrane helix</keyword>
<keyword evidence="1" id="KW-0472">Membrane</keyword>
<accession>A0A8X8ICP3</accession>
<proteinExistence type="predicted"/>
<evidence type="ECO:0000256" key="1">
    <source>
        <dbReference type="SAM" id="Phobius"/>
    </source>
</evidence>
<dbReference type="AlphaFoldDB" id="A0A8X8ICP3"/>
<dbReference type="Proteomes" id="UP000198711">
    <property type="component" value="Unassembled WGS sequence"/>
</dbReference>
<feature type="transmembrane region" description="Helical" evidence="1">
    <location>
        <begin position="313"/>
        <end position="332"/>
    </location>
</feature>
<dbReference type="RefSeq" id="WP_092721461.1">
    <property type="nucleotide sequence ID" value="NZ_FNNO01000001.1"/>
</dbReference>
<feature type="domain" description="Heparan-alpha-glucosaminide N-acetyltransferase catalytic" evidence="2">
    <location>
        <begin position="11"/>
        <end position="219"/>
    </location>
</feature>
<dbReference type="PANTHER" id="PTHR40407:SF1">
    <property type="entry name" value="HEPARAN-ALPHA-GLUCOSAMINIDE N-ACETYLTRANSFERASE CATALYTIC DOMAIN-CONTAINING PROTEIN"/>
    <property type="match status" value="1"/>
</dbReference>
<feature type="transmembrane region" description="Helical" evidence="1">
    <location>
        <begin position="192"/>
        <end position="214"/>
    </location>
</feature>
<feature type="transmembrane region" description="Helical" evidence="1">
    <location>
        <begin position="226"/>
        <end position="244"/>
    </location>
</feature>
<reference evidence="3 4" key="1">
    <citation type="submission" date="2016-10" db="EMBL/GenBank/DDBJ databases">
        <authorList>
            <person name="Varghese N."/>
            <person name="Submissions S."/>
        </authorList>
    </citation>
    <scope>NUCLEOTIDE SEQUENCE [LARGE SCALE GENOMIC DNA]</scope>
    <source>
        <strain evidence="3 4">DSM 25353</strain>
    </source>
</reference>
<dbReference type="Pfam" id="PF07786">
    <property type="entry name" value="HGSNAT_cat"/>
    <property type="match status" value="1"/>
</dbReference>
<sequence length="392" mass="45304">MSTTVLPGKQRIDSIDLLRGFVMIIMALDHVRDFFHVAAVTGNPTDMNTTTPVLFFTRWITHFCAPVFVFLTGTGAFLAGRKMSKQELSAFLFKRGLWLIAIELVIMNFIFSFNPHYSIVAVQVIWVIGWSLVILSVLHWLPLRVLLIIGLVLVLGHNLLDRFDAQPGQQVLWWAFLHQQFFDIVTPDHTIFVLYPLIPWPGILLLGYCMGSLFTKEFDPVKRRQWLLKGGLLITLAFFVLRWINIYGDPSLWATQKDGVHTVLSFFNVTKYPPSLLFLCMTLGPALIALWALETAKGKWKNFVVVYGRVPMFYYLIHFFLIHFICMIIFFSNGHTLTEGMKGFFWFRPDDFGYSLGGVYLIWAALVLSLYPLCKRYSEYKASHTQWWLSYL</sequence>
<feature type="transmembrane region" description="Helical" evidence="1">
    <location>
        <begin position="117"/>
        <end position="138"/>
    </location>
</feature>
<dbReference type="EMBL" id="FNNO01000001">
    <property type="protein sequence ID" value="SDW13234.1"/>
    <property type="molecule type" value="Genomic_DNA"/>
</dbReference>
<dbReference type="PANTHER" id="PTHR40407">
    <property type="entry name" value="MEMBRANE PROTEIN-LIKE PROTEIN"/>
    <property type="match status" value="1"/>
</dbReference>
<comment type="caution">
    <text evidence="3">The sequence shown here is derived from an EMBL/GenBank/DDBJ whole genome shotgun (WGS) entry which is preliminary data.</text>
</comment>
<dbReference type="InterPro" id="IPR012429">
    <property type="entry name" value="HGSNAT_cat"/>
</dbReference>
<feature type="transmembrane region" description="Helical" evidence="1">
    <location>
        <begin position="92"/>
        <end position="111"/>
    </location>
</feature>
<evidence type="ECO:0000259" key="2">
    <source>
        <dbReference type="Pfam" id="PF07786"/>
    </source>
</evidence>
<feature type="transmembrane region" description="Helical" evidence="1">
    <location>
        <begin position="352"/>
        <end position="374"/>
    </location>
</feature>
<evidence type="ECO:0000313" key="3">
    <source>
        <dbReference type="EMBL" id="SDW13234.1"/>
    </source>
</evidence>
<gene>
    <name evidence="3" type="ORF">SAMN05444410_101308</name>
</gene>